<reference evidence="2 3" key="1">
    <citation type="journal article" date="2016" name="Nat. Commun.">
        <title>Thousands of microbial genomes shed light on interconnected biogeochemical processes in an aquifer system.</title>
        <authorList>
            <person name="Anantharaman K."/>
            <person name="Brown C.T."/>
            <person name="Hug L.A."/>
            <person name="Sharon I."/>
            <person name="Castelle C.J."/>
            <person name="Probst A.J."/>
            <person name="Thomas B.C."/>
            <person name="Singh A."/>
            <person name="Wilkins M.J."/>
            <person name="Karaoz U."/>
            <person name="Brodie E.L."/>
            <person name="Williams K.H."/>
            <person name="Hubbard S.S."/>
            <person name="Banfield J.F."/>
        </authorList>
    </citation>
    <scope>NUCLEOTIDE SEQUENCE [LARGE SCALE GENOMIC DNA]</scope>
</reference>
<dbReference type="EMBL" id="MHJN01000016">
    <property type="protein sequence ID" value="OGY68661.1"/>
    <property type="molecule type" value="Genomic_DNA"/>
</dbReference>
<proteinExistence type="predicted"/>
<dbReference type="AlphaFoldDB" id="A0A1G1ZVX1"/>
<dbReference type="PROSITE" id="PS51257">
    <property type="entry name" value="PROKAR_LIPOPROTEIN"/>
    <property type="match status" value="1"/>
</dbReference>
<evidence type="ECO:0000313" key="3">
    <source>
        <dbReference type="Proteomes" id="UP000176626"/>
    </source>
</evidence>
<sequence length="112" mass="12116">MDCPKLERGYLGLQLWAAFGMLSGCFVASVLGVMFFENKYIWVSLGIGAGVILALSTKREDFPGSFAGLVLSAISAYVVFNALAGPLIVTVFMVQSAAFVLFVRTWRKPSNV</sequence>
<protein>
    <submittedName>
        <fullName evidence="2">Uncharacterized protein</fullName>
    </submittedName>
</protein>
<comment type="caution">
    <text evidence="2">The sequence shown here is derived from an EMBL/GenBank/DDBJ whole genome shotgun (WGS) entry which is preliminary data.</text>
</comment>
<gene>
    <name evidence="2" type="ORF">A2214_01440</name>
</gene>
<accession>A0A1G1ZVX1</accession>
<dbReference type="Proteomes" id="UP000176626">
    <property type="component" value="Unassembled WGS sequence"/>
</dbReference>
<organism evidence="2 3">
    <name type="scientific">Candidatus Harrisonbacteria bacterium RIFOXYA1_FULL_48_8</name>
    <dbReference type="NCBI Taxonomy" id="1798411"/>
    <lineage>
        <taxon>Bacteria</taxon>
        <taxon>Candidatus Harrisoniibacteriota</taxon>
    </lineage>
</organism>
<keyword evidence="1" id="KW-0812">Transmembrane</keyword>
<keyword evidence="1" id="KW-1133">Transmembrane helix</keyword>
<evidence type="ECO:0000256" key="1">
    <source>
        <dbReference type="SAM" id="Phobius"/>
    </source>
</evidence>
<feature type="transmembrane region" description="Helical" evidence="1">
    <location>
        <begin position="40"/>
        <end position="55"/>
    </location>
</feature>
<name>A0A1G1ZVX1_9BACT</name>
<feature type="transmembrane region" description="Helical" evidence="1">
    <location>
        <begin position="12"/>
        <end position="34"/>
    </location>
</feature>
<keyword evidence="1" id="KW-0472">Membrane</keyword>
<evidence type="ECO:0000313" key="2">
    <source>
        <dbReference type="EMBL" id="OGY68661.1"/>
    </source>
</evidence>